<dbReference type="EMBL" id="JAPDMZ010000171">
    <property type="protein sequence ID" value="KAK0547096.1"/>
    <property type="molecule type" value="Genomic_DNA"/>
</dbReference>
<feature type="compositionally biased region" description="Low complexity" evidence="1">
    <location>
        <begin position="305"/>
        <end position="314"/>
    </location>
</feature>
<name>A0AAN6JS78_9BASI</name>
<organism evidence="2 3">
    <name type="scientific">Tilletia horrida</name>
    <dbReference type="NCBI Taxonomy" id="155126"/>
    <lineage>
        <taxon>Eukaryota</taxon>
        <taxon>Fungi</taxon>
        <taxon>Dikarya</taxon>
        <taxon>Basidiomycota</taxon>
        <taxon>Ustilaginomycotina</taxon>
        <taxon>Exobasidiomycetes</taxon>
        <taxon>Tilletiales</taxon>
        <taxon>Tilletiaceae</taxon>
        <taxon>Tilletia</taxon>
    </lineage>
</organism>
<evidence type="ECO:0000256" key="1">
    <source>
        <dbReference type="SAM" id="MobiDB-lite"/>
    </source>
</evidence>
<feature type="region of interest" description="Disordered" evidence="1">
    <location>
        <begin position="198"/>
        <end position="324"/>
    </location>
</feature>
<protein>
    <submittedName>
        <fullName evidence="2">Uncharacterized protein</fullName>
    </submittedName>
</protein>
<dbReference type="Proteomes" id="UP001176517">
    <property type="component" value="Unassembled WGS sequence"/>
</dbReference>
<dbReference type="AlphaFoldDB" id="A0AAN6JS78"/>
<keyword evidence="3" id="KW-1185">Reference proteome</keyword>
<gene>
    <name evidence="2" type="ORF">OC846_004996</name>
</gene>
<feature type="compositionally biased region" description="Polar residues" evidence="1">
    <location>
        <begin position="113"/>
        <end position="126"/>
    </location>
</feature>
<reference evidence="2" key="1">
    <citation type="journal article" date="2023" name="PhytoFront">
        <title>Draft Genome Resources of Seven Strains of Tilletia horrida, Causal Agent of Kernel Smut of Rice.</title>
        <authorList>
            <person name="Khanal S."/>
            <person name="Antony Babu S."/>
            <person name="Zhou X.G."/>
        </authorList>
    </citation>
    <scope>NUCLEOTIDE SEQUENCE</scope>
    <source>
        <strain evidence="2">TX6</strain>
    </source>
</reference>
<feature type="compositionally biased region" description="Basic and acidic residues" evidence="1">
    <location>
        <begin position="127"/>
        <end position="150"/>
    </location>
</feature>
<feature type="compositionally biased region" description="Basic and acidic residues" evidence="1">
    <location>
        <begin position="252"/>
        <end position="272"/>
    </location>
</feature>
<feature type="compositionally biased region" description="Polar residues" evidence="1">
    <location>
        <begin position="55"/>
        <end position="68"/>
    </location>
</feature>
<comment type="caution">
    <text evidence="2">The sequence shown here is derived from an EMBL/GenBank/DDBJ whole genome shotgun (WGS) entry which is preliminary data.</text>
</comment>
<evidence type="ECO:0000313" key="2">
    <source>
        <dbReference type="EMBL" id="KAK0547096.1"/>
    </source>
</evidence>
<feature type="compositionally biased region" description="Low complexity" evidence="1">
    <location>
        <begin position="216"/>
        <end position="226"/>
    </location>
</feature>
<feature type="region of interest" description="Disordered" evidence="1">
    <location>
        <begin position="22"/>
        <end position="154"/>
    </location>
</feature>
<proteinExistence type="predicted"/>
<feature type="compositionally biased region" description="Basic and acidic residues" evidence="1">
    <location>
        <begin position="83"/>
        <end position="102"/>
    </location>
</feature>
<sequence length="362" mass="38432">MLTVHRFVKPVVLRGPARSLRAYSAQTSAKDQIKEEIGSKQTNQQARRQSELGASDQQVGEASPSTGAKSRADETVETGEPFSKGERTADKQTRHGKDDSSHADQYAGGGNRSVGTSPSSAETQGSRNRDANAVREENADKAADIAKDSRQQGGYSQFSQLFTSALFHVQSTPDLSTMRSPFLGLASHAFSTSARMMDDKLSTEEANSLKARGQRPDGSSPQSPSPHDQPRSDDNPGKPSGVKPSYKRAKGMPHDPTDEAHPFGSSDKRDSDFESPTSRKQPQKDKSTLRSVKDAFTPDSMKGEAGAAAAAAAASTGGRNGSLKADGMVSECALVEKASKMVNDLKAGAQKLFGSGNDGQKK</sequence>
<evidence type="ECO:0000313" key="3">
    <source>
        <dbReference type="Proteomes" id="UP001176517"/>
    </source>
</evidence>
<accession>A0AAN6JS78</accession>
<feature type="compositionally biased region" description="Basic and acidic residues" evidence="1">
    <location>
        <begin position="282"/>
        <end position="293"/>
    </location>
</feature>